<dbReference type="RefSeq" id="WP_386074580.1">
    <property type="nucleotide sequence ID" value="NZ_JBHTJT010000012.1"/>
</dbReference>
<keyword evidence="5 7" id="KW-0472">Membrane</keyword>
<dbReference type="Pfam" id="PF03631">
    <property type="entry name" value="Virul_fac_BrkB"/>
    <property type="match status" value="1"/>
</dbReference>
<feature type="region of interest" description="Disordered" evidence="6">
    <location>
        <begin position="277"/>
        <end position="314"/>
    </location>
</feature>
<evidence type="ECO:0000256" key="1">
    <source>
        <dbReference type="ARBA" id="ARBA00004651"/>
    </source>
</evidence>
<proteinExistence type="predicted"/>
<accession>A0ABW3IQP4</accession>
<sequence length="314" mass="33245">MFQRLRKTLSLLGAIFNGIGTRHLGLIAAGVAFYGLLAIFPAITSIVTLWGFFADPDLVEQELATYREVIPEAAFGIIDAQVSAIASGPKEVLGWASAVSIGAALWASRAGVAAMIGGLNAVYQTPPRGGLRSMAFALLLTVVLIAVALVAMATVVVTPVLLAFLPLGPFTGLVLEILRWLIGGGVVLLGIGLLYRLGPNRDGRRSDLLSPGSMLAVVLWALVSWGFSTYLENFNRYNEIYGSLGAVVAMLMWFYLSAFVVLLGGLTNAEMEARVIEASPEAAPGEPSEPAPQTAPLEIDEDRRTDSQPAEATS</sequence>
<feature type="transmembrane region" description="Helical" evidence="7">
    <location>
        <begin position="208"/>
        <end position="228"/>
    </location>
</feature>
<evidence type="ECO:0000256" key="7">
    <source>
        <dbReference type="SAM" id="Phobius"/>
    </source>
</evidence>
<keyword evidence="2" id="KW-1003">Cell membrane</keyword>
<dbReference type="PANTHER" id="PTHR30213:SF0">
    <property type="entry name" value="UPF0761 MEMBRANE PROTEIN YIHY"/>
    <property type="match status" value="1"/>
</dbReference>
<keyword evidence="9" id="KW-1185">Reference proteome</keyword>
<evidence type="ECO:0000313" key="8">
    <source>
        <dbReference type="EMBL" id="MFD0980266.1"/>
    </source>
</evidence>
<reference evidence="9" key="1">
    <citation type="journal article" date="2019" name="Int. J. Syst. Evol. Microbiol.">
        <title>The Global Catalogue of Microorganisms (GCM) 10K type strain sequencing project: providing services to taxonomists for standard genome sequencing and annotation.</title>
        <authorList>
            <consortium name="The Broad Institute Genomics Platform"/>
            <consortium name="The Broad Institute Genome Sequencing Center for Infectious Disease"/>
            <person name="Wu L."/>
            <person name="Ma J."/>
        </authorList>
    </citation>
    <scope>NUCLEOTIDE SEQUENCE [LARGE SCALE GENOMIC DNA]</scope>
    <source>
        <strain evidence="9">CCUG 60524</strain>
    </source>
</reference>
<comment type="caution">
    <text evidence="8">The sequence shown here is derived from an EMBL/GenBank/DDBJ whole genome shotgun (WGS) entry which is preliminary data.</text>
</comment>
<evidence type="ECO:0000256" key="2">
    <source>
        <dbReference type="ARBA" id="ARBA00022475"/>
    </source>
</evidence>
<keyword evidence="3 7" id="KW-0812">Transmembrane</keyword>
<dbReference type="InterPro" id="IPR017039">
    <property type="entry name" value="Virul_fac_BrkB"/>
</dbReference>
<evidence type="ECO:0000313" key="9">
    <source>
        <dbReference type="Proteomes" id="UP001597108"/>
    </source>
</evidence>
<evidence type="ECO:0000256" key="4">
    <source>
        <dbReference type="ARBA" id="ARBA00022989"/>
    </source>
</evidence>
<feature type="compositionally biased region" description="Low complexity" evidence="6">
    <location>
        <begin position="277"/>
        <end position="292"/>
    </location>
</feature>
<protein>
    <submittedName>
        <fullName evidence="8">YihY/virulence factor BrkB family protein</fullName>
    </submittedName>
</protein>
<evidence type="ECO:0000256" key="5">
    <source>
        <dbReference type="ARBA" id="ARBA00023136"/>
    </source>
</evidence>
<feature type="transmembrane region" description="Helical" evidence="7">
    <location>
        <begin position="26"/>
        <end position="53"/>
    </location>
</feature>
<feature type="transmembrane region" description="Helical" evidence="7">
    <location>
        <begin position="240"/>
        <end position="264"/>
    </location>
</feature>
<dbReference type="Proteomes" id="UP001597108">
    <property type="component" value="Unassembled WGS sequence"/>
</dbReference>
<dbReference type="NCBIfam" id="TIGR00765">
    <property type="entry name" value="yihY_not_rbn"/>
    <property type="match status" value="1"/>
</dbReference>
<comment type="subcellular location">
    <subcellularLocation>
        <location evidence="1">Cell membrane</location>
        <topology evidence="1">Multi-pass membrane protein</topology>
    </subcellularLocation>
</comment>
<organism evidence="8 9">
    <name type="scientific">Tropicimonas aquimaris</name>
    <dbReference type="NCBI Taxonomy" id="914152"/>
    <lineage>
        <taxon>Bacteria</taxon>
        <taxon>Pseudomonadati</taxon>
        <taxon>Pseudomonadota</taxon>
        <taxon>Alphaproteobacteria</taxon>
        <taxon>Rhodobacterales</taxon>
        <taxon>Roseobacteraceae</taxon>
        <taxon>Tropicimonas</taxon>
    </lineage>
</organism>
<dbReference type="EMBL" id="JBHTJT010000012">
    <property type="protein sequence ID" value="MFD0980266.1"/>
    <property type="molecule type" value="Genomic_DNA"/>
</dbReference>
<feature type="transmembrane region" description="Helical" evidence="7">
    <location>
        <begin position="135"/>
        <end position="165"/>
    </location>
</feature>
<dbReference type="PANTHER" id="PTHR30213">
    <property type="entry name" value="INNER MEMBRANE PROTEIN YHJD"/>
    <property type="match status" value="1"/>
</dbReference>
<dbReference type="PIRSF" id="PIRSF035875">
    <property type="entry name" value="RNase_BN"/>
    <property type="match status" value="1"/>
</dbReference>
<keyword evidence="4 7" id="KW-1133">Transmembrane helix</keyword>
<feature type="transmembrane region" description="Helical" evidence="7">
    <location>
        <begin position="103"/>
        <end position="123"/>
    </location>
</feature>
<gene>
    <name evidence="8" type="ORF">ACFQ2S_11450</name>
</gene>
<evidence type="ECO:0000256" key="6">
    <source>
        <dbReference type="SAM" id="MobiDB-lite"/>
    </source>
</evidence>
<name>A0ABW3IQP4_9RHOB</name>
<feature type="transmembrane region" description="Helical" evidence="7">
    <location>
        <begin position="177"/>
        <end position="196"/>
    </location>
</feature>
<evidence type="ECO:0000256" key="3">
    <source>
        <dbReference type="ARBA" id="ARBA00022692"/>
    </source>
</evidence>